<dbReference type="InterPro" id="IPR047089">
    <property type="entry name" value="Asp-tRNA-ligase_1_N"/>
</dbReference>
<dbReference type="PANTHER" id="PTHR22594:SF5">
    <property type="entry name" value="ASPARTATE--TRNA LIGASE, MITOCHONDRIAL"/>
    <property type="match status" value="1"/>
</dbReference>
<keyword evidence="4" id="KW-0067">ATP-binding</keyword>
<dbReference type="GO" id="GO:0003676">
    <property type="term" value="F:nucleic acid binding"/>
    <property type="evidence" value="ECO:0007669"/>
    <property type="project" value="InterPro"/>
</dbReference>
<dbReference type="InterPro" id="IPR047090">
    <property type="entry name" value="AspRS_core"/>
</dbReference>
<dbReference type="InterPro" id="IPR004365">
    <property type="entry name" value="NA-bd_OB_tRNA"/>
</dbReference>
<dbReference type="EMBL" id="UINC01000936">
    <property type="protein sequence ID" value="SUZ64508.1"/>
    <property type="molecule type" value="Genomic_DNA"/>
</dbReference>
<dbReference type="InterPro" id="IPR002312">
    <property type="entry name" value="Asp/Asn-tRNA-synth_IIb"/>
</dbReference>
<keyword evidence="2" id="KW-0436">Ligase</keyword>
<evidence type="ECO:0000256" key="2">
    <source>
        <dbReference type="ARBA" id="ARBA00022598"/>
    </source>
</evidence>
<dbReference type="PRINTS" id="PR01042">
    <property type="entry name" value="TRNASYNTHASP"/>
</dbReference>
<dbReference type="PROSITE" id="PS50862">
    <property type="entry name" value="AA_TRNA_LIGASE_II"/>
    <property type="match status" value="1"/>
</dbReference>
<dbReference type="PANTHER" id="PTHR22594">
    <property type="entry name" value="ASPARTYL/LYSYL-TRNA SYNTHETASE"/>
    <property type="match status" value="1"/>
</dbReference>
<dbReference type="GO" id="GO:0005524">
    <property type="term" value="F:ATP binding"/>
    <property type="evidence" value="ECO:0007669"/>
    <property type="project" value="UniProtKB-KW"/>
</dbReference>
<dbReference type="InterPro" id="IPR004364">
    <property type="entry name" value="Aa-tRNA-synt_II"/>
</dbReference>
<dbReference type="InterPro" id="IPR045864">
    <property type="entry name" value="aa-tRNA-synth_II/BPL/LPL"/>
</dbReference>
<feature type="non-terminal residue" evidence="8">
    <location>
        <position position="1"/>
    </location>
</feature>
<accession>A0A381PDX6</accession>
<dbReference type="GO" id="GO:0004815">
    <property type="term" value="F:aspartate-tRNA ligase activity"/>
    <property type="evidence" value="ECO:0007669"/>
    <property type="project" value="TreeGrafter"/>
</dbReference>
<dbReference type="NCBIfam" id="TIGR00459">
    <property type="entry name" value="aspS_bact"/>
    <property type="match status" value="1"/>
</dbReference>
<dbReference type="Pfam" id="PF02938">
    <property type="entry name" value="GAD"/>
    <property type="match status" value="1"/>
</dbReference>
<dbReference type="AlphaFoldDB" id="A0A381PDX6"/>
<comment type="similarity">
    <text evidence="1">Belongs to the class-II aminoacyl-tRNA synthetase family. Type 1 subfamily.</text>
</comment>
<dbReference type="InterPro" id="IPR004115">
    <property type="entry name" value="GAD-like_sf"/>
</dbReference>
<organism evidence="8">
    <name type="scientific">marine metagenome</name>
    <dbReference type="NCBI Taxonomy" id="408172"/>
    <lineage>
        <taxon>unclassified sequences</taxon>
        <taxon>metagenomes</taxon>
        <taxon>ecological metagenomes</taxon>
    </lineage>
</organism>
<dbReference type="GO" id="GO:0005737">
    <property type="term" value="C:cytoplasm"/>
    <property type="evidence" value="ECO:0007669"/>
    <property type="project" value="InterPro"/>
</dbReference>
<dbReference type="Gene3D" id="3.30.1360.30">
    <property type="entry name" value="GAD-like domain"/>
    <property type="match status" value="1"/>
</dbReference>
<dbReference type="HAMAP" id="MF_00044">
    <property type="entry name" value="Asp_tRNA_synth_type1"/>
    <property type="match status" value="1"/>
</dbReference>
<dbReference type="GO" id="GO:0006422">
    <property type="term" value="P:aspartyl-tRNA aminoacylation"/>
    <property type="evidence" value="ECO:0007669"/>
    <property type="project" value="TreeGrafter"/>
</dbReference>
<proteinExistence type="inferred from homology"/>
<dbReference type="Pfam" id="PF01336">
    <property type="entry name" value="tRNA_anti-codon"/>
    <property type="match status" value="1"/>
</dbReference>
<evidence type="ECO:0000259" key="7">
    <source>
        <dbReference type="PROSITE" id="PS50862"/>
    </source>
</evidence>
<protein>
    <recommendedName>
        <fullName evidence="7">Aminoacyl-transfer RNA synthetases class-II family profile domain-containing protein</fullName>
    </recommendedName>
</protein>
<reference evidence="8" key="1">
    <citation type="submission" date="2018-05" db="EMBL/GenBank/DDBJ databases">
        <authorList>
            <person name="Lanie J.A."/>
            <person name="Ng W.-L."/>
            <person name="Kazmierczak K.M."/>
            <person name="Andrzejewski T.M."/>
            <person name="Davidsen T.M."/>
            <person name="Wayne K.J."/>
            <person name="Tettelin H."/>
            <person name="Glass J.I."/>
            <person name="Rusch D."/>
            <person name="Podicherti R."/>
            <person name="Tsui H.-C.T."/>
            <person name="Winkler M.E."/>
        </authorList>
    </citation>
    <scope>NUCLEOTIDE SEQUENCE</scope>
</reference>
<dbReference type="InterPro" id="IPR004524">
    <property type="entry name" value="Asp-tRNA-ligase_1"/>
</dbReference>
<evidence type="ECO:0000256" key="4">
    <source>
        <dbReference type="ARBA" id="ARBA00022840"/>
    </source>
</evidence>
<gene>
    <name evidence="8" type="ORF">METZ01_LOCUS17362</name>
</gene>
<dbReference type="Pfam" id="PF00152">
    <property type="entry name" value="tRNA-synt_2"/>
    <property type="match status" value="1"/>
</dbReference>
<dbReference type="Gene3D" id="2.40.50.140">
    <property type="entry name" value="Nucleic acid-binding proteins"/>
    <property type="match status" value="1"/>
</dbReference>
<evidence type="ECO:0000256" key="3">
    <source>
        <dbReference type="ARBA" id="ARBA00022741"/>
    </source>
</evidence>
<keyword evidence="5" id="KW-0648">Protein biosynthesis</keyword>
<dbReference type="InterPro" id="IPR006195">
    <property type="entry name" value="aa-tRNA-synth_II"/>
</dbReference>
<dbReference type="InterPro" id="IPR012340">
    <property type="entry name" value="NA-bd_OB-fold"/>
</dbReference>
<dbReference type="CDD" id="cd04317">
    <property type="entry name" value="EcAspRS_like_N"/>
    <property type="match status" value="1"/>
</dbReference>
<dbReference type="Gene3D" id="3.30.930.10">
    <property type="entry name" value="Bira Bifunctional Protein, Domain 2"/>
    <property type="match status" value="1"/>
</dbReference>
<sequence length="591" mass="65506">VSEQLKDLVRTHTCGAIREADVGKPVVLLGWVHRVRDLGALIFFDVRDRYGVTQVVARDDSDLLATAKRLRPEFVVAVIGSVEMRSEETVNPKLATGTVEIAAGDIRVLNEAVRPPFQIAEETSVSEDLRLRYRYLDLRRPRMQQNIQLRHRATNVIRRFFDTHDFLEIETPVLTKSTPEGARDYLVPSRVHAGQFFALPQSPQIFKQLLMIAGMDRYFQIVRCFRDEDLRADRQPEFTQVDVEVSFASQDQIFELIERLMQELFEAVGLGSIEIPFRRLAYSEALARYGSDKPDLRCDLAVEDISKAFVDSNFKVFRQVVETGGAIRALPISGGGTASRRELDDLVARAGELGAAGLVWARYGPDGKVQSSVLKVAGEAAVRSALELAGAGKEDLILIAAGDGVVASKLLGQLRLEIAQKRGWLDPNQFVFTWVVDFPLLEWDEAGRRYTAMHHPFTSPVDADLERLSSEPGAVRAKAYDLVLNGSEIGGGSIRIHDQATQRRMFELLNIGPEEAKSRFGFFLDALEHGTPPHGGIALGLDRIIALLAGETSIRDVIAFPKTATAVDLMAGAPADVDPKQLRELKLRSNG</sequence>
<name>A0A381PDX6_9ZZZZ</name>
<dbReference type="SUPFAM" id="SSF55261">
    <property type="entry name" value="GAD domain-like"/>
    <property type="match status" value="1"/>
</dbReference>
<keyword evidence="3" id="KW-0547">Nucleotide-binding</keyword>
<dbReference type="CDD" id="cd00777">
    <property type="entry name" value="AspRS_core"/>
    <property type="match status" value="1"/>
</dbReference>
<evidence type="ECO:0000313" key="8">
    <source>
        <dbReference type="EMBL" id="SUZ64508.1"/>
    </source>
</evidence>
<dbReference type="NCBIfam" id="NF001750">
    <property type="entry name" value="PRK00476.1"/>
    <property type="match status" value="1"/>
</dbReference>
<feature type="domain" description="Aminoacyl-transfer RNA synthetases class-II family profile" evidence="7">
    <location>
        <begin position="157"/>
        <end position="574"/>
    </location>
</feature>
<evidence type="ECO:0000256" key="5">
    <source>
        <dbReference type="ARBA" id="ARBA00022917"/>
    </source>
</evidence>
<dbReference type="SUPFAM" id="SSF50249">
    <property type="entry name" value="Nucleic acid-binding proteins"/>
    <property type="match status" value="1"/>
</dbReference>
<evidence type="ECO:0000256" key="1">
    <source>
        <dbReference type="ARBA" id="ARBA00006303"/>
    </source>
</evidence>
<dbReference type="InterPro" id="IPR029351">
    <property type="entry name" value="GAD_dom"/>
</dbReference>
<dbReference type="SUPFAM" id="SSF55681">
    <property type="entry name" value="Class II aaRS and biotin synthetases"/>
    <property type="match status" value="1"/>
</dbReference>
<evidence type="ECO:0000256" key="6">
    <source>
        <dbReference type="ARBA" id="ARBA00023146"/>
    </source>
</evidence>
<keyword evidence="6" id="KW-0030">Aminoacyl-tRNA synthetase</keyword>